<proteinExistence type="predicted"/>
<sequence>MDSEHFSPYRSDGKLHGFVCIVTGATQPIGRAIVLELAAHGAACIYACSTSPDTDPAHAALAAACPASTTLIAYPHAPATEEAVLALVDDALNAWGRLDVWVAAAGLLGPPSVAATSPADLRACFDAIAVAPFFALKYGPAAMAKRSPRGAAYRGVPKEGAWGSIVVVGSVASTYGTGVRINCVSPGQIDMGIDLKGFDMRGMNSQLPSSSLQSEKTQKEHIGLERAGLPQEVAKVVGFLASGFSSYITGANLVVDGGATTMNPLTVPI</sequence>
<dbReference type="Proteomes" id="UP001165186">
    <property type="component" value="Unassembled WGS sequence"/>
</dbReference>
<reference evidence="1" key="1">
    <citation type="submission" date="2024-09" db="EMBL/GenBank/DDBJ databases">
        <title>Draft Genome Sequences of Neofusicoccum parvum.</title>
        <authorList>
            <person name="Ashida A."/>
            <person name="Camagna M."/>
            <person name="Tanaka A."/>
            <person name="Takemoto D."/>
        </authorList>
    </citation>
    <scope>NUCLEOTIDE SEQUENCE</scope>
    <source>
        <strain evidence="1">PPO83</strain>
    </source>
</reference>
<organism evidence="1 2">
    <name type="scientific">Neofusicoccum parvum</name>
    <dbReference type="NCBI Taxonomy" id="310453"/>
    <lineage>
        <taxon>Eukaryota</taxon>
        <taxon>Fungi</taxon>
        <taxon>Dikarya</taxon>
        <taxon>Ascomycota</taxon>
        <taxon>Pezizomycotina</taxon>
        <taxon>Dothideomycetes</taxon>
        <taxon>Dothideomycetes incertae sedis</taxon>
        <taxon>Botryosphaeriales</taxon>
        <taxon>Botryosphaeriaceae</taxon>
        <taxon>Neofusicoccum</taxon>
    </lineage>
</organism>
<name>A0ACB5S2J4_9PEZI</name>
<dbReference type="EMBL" id="BSXG01000032">
    <property type="protein sequence ID" value="GME26972.1"/>
    <property type="molecule type" value="Genomic_DNA"/>
</dbReference>
<keyword evidence="2" id="KW-1185">Reference proteome</keyword>
<gene>
    <name evidence="1" type="primary">g11541</name>
    <name evidence="1" type="ORF">NpPPO83_00011541</name>
</gene>
<comment type="caution">
    <text evidence="1">The sequence shown here is derived from an EMBL/GenBank/DDBJ whole genome shotgun (WGS) entry which is preliminary data.</text>
</comment>
<accession>A0ACB5S2J4</accession>
<protein>
    <submittedName>
        <fullName evidence="1">Short-chain dehydrogenase/reductase SDR</fullName>
    </submittedName>
</protein>
<evidence type="ECO:0000313" key="2">
    <source>
        <dbReference type="Proteomes" id="UP001165186"/>
    </source>
</evidence>
<evidence type="ECO:0000313" key="1">
    <source>
        <dbReference type="EMBL" id="GME26972.1"/>
    </source>
</evidence>